<keyword evidence="3" id="KW-0732">Signal</keyword>
<gene>
    <name evidence="5" type="primary">LOC101852651</name>
</gene>
<dbReference type="RefSeq" id="XP_012943616.1">
    <property type="nucleotide sequence ID" value="XM_013088162.2"/>
</dbReference>
<keyword evidence="2" id="KW-1133">Transmembrane helix</keyword>
<evidence type="ECO:0000256" key="2">
    <source>
        <dbReference type="SAM" id="Phobius"/>
    </source>
</evidence>
<evidence type="ECO:0000313" key="4">
    <source>
        <dbReference type="Proteomes" id="UP000694888"/>
    </source>
</evidence>
<dbReference type="Proteomes" id="UP000694888">
    <property type="component" value="Unplaced"/>
</dbReference>
<sequence>MSLVGAVIVVLLLMQGLVIPSQCDLDCYESHYWRRKHSFEQVMKEPIEEGRIVNRTCDLNRQSCIRWFAWHSHRQFILQCYIKEINNSSCGVVNSTFSSFSIRSDEKTGSSTLSFTANRQLKAVQCDYETKFGILTYSRPENLTCSSPEYTNNSNTVSVTCVTSDLFPTDPRCVLYRQTDGGSRVQTSLPPIYGSDTTGSVSGPSCTFTIQASELGAGTHRLSVNMYPQFDGSGVAYGKISTVSPDVTFYDSERNGYIMVTIELAIVTPLATFLLGILTSLALYCFVVKTEFFHKKWKPPKSRKPQENSEKTRAPLKYPVNIEKPPHNTVTGNRKKISATAGQQKEKQHVNMGSDFVMTLQDMTPQAEVGERHYSNVSVTSSASKAKKKGQSPRQGQNSKVGFYDVIPAQTRHLSASNVYQDVEPESNYSNVGCADGQSASAPDDGDTEEIYTNGSVCGGQ</sequence>
<evidence type="ECO:0000313" key="5">
    <source>
        <dbReference type="RefSeq" id="XP_012943616.1"/>
    </source>
</evidence>
<protein>
    <submittedName>
        <fullName evidence="5">Uncharacterized protein LOC101852651</fullName>
    </submittedName>
</protein>
<feature type="region of interest" description="Disordered" evidence="1">
    <location>
        <begin position="319"/>
        <end position="349"/>
    </location>
</feature>
<evidence type="ECO:0000256" key="1">
    <source>
        <dbReference type="SAM" id="MobiDB-lite"/>
    </source>
</evidence>
<evidence type="ECO:0000256" key="3">
    <source>
        <dbReference type="SAM" id="SignalP"/>
    </source>
</evidence>
<name>A0ABM1A9W1_APLCA</name>
<feature type="chain" id="PRO_5046691788" evidence="3">
    <location>
        <begin position="21"/>
        <end position="461"/>
    </location>
</feature>
<keyword evidence="2" id="KW-0812">Transmembrane</keyword>
<keyword evidence="2" id="KW-0472">Membrane</keyword>
<reference evidence="5" key="1">
    <citation type="submission" date="2025-08" db="UniProtKB">
        <authorList>
            <consortium name="RefSeq"/>
        </authorList>
    </citation>
    <scope>IDENTIFICATION</scope>
</reference>
<feature type="region of interest" description="Disordered" evidence="1">
    <location>
        <begin position="369"/>
        <end position="402"/>
    </location>
</feature>
<organism evidence="4 5">
    <name type="scientific">Aplysia californica</name>
    <name type="common">California sea hare</name>
    <dbReference type="NCBI Taxonomy" id="6500"/>
    <lineage>
        <taxon>Eukaryota</taxon>
        <taxon>Metazoa</taxon>
        <taxon>Spiralia</taxon>
        <taxon>Lophotrochozoa</taxon>
        <taxon>Mollusca</taxon>
        <taxon>Gastropoda</taxon>
        <taxon>Heterobranchia</taxon>
        <taxon>Euthyneura</taxon>
        <taxon>Tectipleura</taxon>
        <taxon>Aplysiida</taxon>
        <taxon>Aplysioidea</taxon>
        <taxon>Aplysiidae</taxon>
        <taxon>Aplysia</taxon>
    </lineage>
</organism>
<accession>A0ABM1A9W1</accession>
<proteinExistence type="predicted"/>
<keyword evidence="4" id="KW-1185">Reference proteome</keyword>
<feature type="signal peptide" evidence="3">
    <location>
        <begin position="1"/>
        <end position="20"/>
    </location>
</feature>
<feature type="compositionally biased region" description="Polar residues" evidence="1">
    <location>
        <begin position="451"/>
        <end position="461"/>
    </location>
</feature>
<dbReference type="GeneID" id="101852651"/>
<feature type="region of interest" description="Disordered" evidence="1">
    <location>
        <begin position="417"/>
        <end position="461"/>
    </location>
</feature>
<feature type="transmembrane region" description="Helical" evidence="2">
    <location>
        <begin position="264"/>
        <end position="288"/>
    </location>
</feature>